<dbReference type="HOGENOM" id="CLU_398433_0_0_0"/>
<gene>
    <name evidence="1" type="ordered locus">Tter_0076</name>
</gene>
<evidence type="ECO:0008006" key="3">
    <source>
        <dbReference type="Google" id="ProtNLM"/>
    </source>
</evidence>
<dbReference type="KEGG" id="ttr:Tter_0076"/>
<accession>D1CDJ2</accession>
<name>D1CDJ2_THET1</name>
<proteinExistence type="predicted"/>
<sequence>MPRSLLSLLLNLEVEKLRDIALWWCVDLPNGTRSEQATILAREILRSDTSLYMYWERIGPEPRDLLLRIAEHSELRLSQLPASKDDPALRDLIASGMVWKLSEADLRSERVYTHTTSSDPYLLIPRELIRMITRLKRKLQEGDTSDKPLEFYLEGMGTGELEAVALNWGLADEPGSYTREEIIKSLLEELEKTPTSRVLKKLTTNALMVYRSLLEEGKAYGFELAKSLNLPLPAMREAVIELTENILVQEAIYNDRWLIFPTRGLIHTTKSKSYVSPPEVYTPRKQVKNPDYAPAWDLLHLLRAYQLYDLPYPNNTEIEEALFNRLSSLIFTNSEDKASHAKLLFHLSRDLGLVSENAGMITTTKAVESWIKLPIEVQAKRIFKAWIETKYDESHGLLKQAPGYSDSQELLKKARLEIIEILSACHVDKWYSIEQVSEIIRQEHPYIIRTNNRLVRELGLEGAQKALEEWPRYEGRWITLLFQGPLTWLHVVETSSDELNPAFSLTPDGAFLIGKSKTKYESKLAKSLSIQGHNSGLQIRVPRPESSLIWTLSAFARPHKWHESGLGIYVADRRTVARARGVNLSPSGIVEFLEEHSKEKLPNSITSKLEEWGKEPYKVSFAQGLVLTLDSTEAVRDLQKLSFIQHFHPMIIDETKVLLFLPKDNYEREVSNLLRRLNKTGLFVVENNYGG</sequence>
<evidence type="ECO:0000313" key="1">
    <source>
        <dbReference type="EMBL" id="ACZ40998.1"/>
    </source>
</evidence>
<protein>
    <recommendedName>
        <fullName evidence="3">Helicase XPB/Ssl2 N-terminal domain-containing protein</fullName>
    </recommendedName>
</protein>
<dbReference type="Proteomes" id="UP000000323">
    <property type="component" value="Chromosome 1"/>
</dbReference>
<evidence type="ECO:0000313" key="2">
    <source>
        <dbReference type="Proteomes" id="UP000000323"/>
    </source>
</evidence>
<keyword evidence="2" id="KW-1185">Reference proteome</keyword>
<dbReference type="EMBL" id="CP001825">
    <property type="protein sequence ID" value="ACZ40998.1"/>
    <property type="molecule type" value="Genomic_DNA"/>
</dbReference>
<dbReference type="STRING" id="525904.Tter_0076"/>
<dbReference type="AlphaFoldDB" id="D1CDJ2"/>
<reference evidence="2" key="1">
    <citation type="journal article" date="2010" name="Stand. Genomic Sci.">
        <title>Complete genome sequence of 'Thermobaculum terrenum' type strain (YNP1).</title>
        <authorList>
            <person name="Kiss H."/>
            <person name="Cleland D."/>
            <person name="Lapidus A."/>
            <person name="Lucas S."/>
            <person name="Glavina Del Rio T."/>
            <person name="Nolan M."/>
            <person name="Tice H."/>
            <person name="Han C."/>
            <person name="Goodwin L."/>
            <person name="Pitluck S."/>
            <person name="Liolios K."/>
            <person name="Ivanova N."/>
            <person name="Mavromatis K."/>
            <person name="Ovchinnikova G."/>
            <person name="Pati A."/>
            <person name="Chen A."/>
            <person name="Palaniappan K."/>
            <person name="Land M."/>
            <person name="Hauser L."/>
            <person name="Chang Y."/>
            <person name="Jeffries C."/>
            <person name="Lu M."/>
            <person name="Brettin T."/>
            <person name="Detter J."/>
            <person name="Goker M."/>
            <person name="Tindall B."/>
            <person name="Beck B."/>
            <person name="McDermott T."/>
            <person name="Woyke T."/>
            <person name="Bristow J."/>
            <person name="Eisen J."/>
            <person name="Markowitz V."/>
            <person name="Hugenholtz P."/>
            <person name="Kyrpides N."/>
            <person name="Klenk H."/>
            <person name="Cheng J."/>
        </authorList>
    </citation>
    <scope>NUCLEOTIDE SEQUENCE [LARGE SCALE GENOMIC DNA]</scope>
    <source>
        <strain evidence="2">ATCC BAA-798 / YNP1</strain>
    </source>
</reference>
<organism evidence="1 2">
    <name type="scientific">Thermobaculum terrenum (strain ATCC BAA-798 / CCMEE 7001 / YNP1)</name>
    <dbReference type="NCBI Taxonomy" id="525904"/>
    <lineage>
        <taxon>Bacteria</taxon>
        <taxon>Bacillati</taxon>
        <taxon>Chloroflexota</taxon>
        <taxon>Chloroflexia</taxon>
        <taxon>Candidatus Thermobaculales</taxon>
        <taxon>Candidatus Thermobaculaceae</taxon>
        <taxon>Thermobaculum</taxon>
    </lineage>
</organism>